<name>A0A7G1HR23_9BACT</name>
<accession>A0A7G1HR23</accession>
<protein>
    <submittedName>
        <fullName evidence="1">Peptidase</fullName>
    </submittedName>
</protein>
<dbReference type="PANTHER" id="PTHR41291:SF1">
    <property type="entry name" value="DNA ALKYLATION REPAIR PROTEIN"/>
    <property type="match status" value="1"/>
</dbReference>
<evidence type="ECO:0000313" key="1">
    <source>
        <dbReference type="EMBL" id="BCI62125.1"/>
    </source>
</evidence>
<dbReference type="SUPFAM" id="SSF48371">
    <property type="entry name" value="ARM repeat"/>
    <property type="match status" value="1"/>
</dbReference>
<sequence>MDAQIREIKRQFRMAMNGIVSTSMREKGMDYKINFGLTLPLIKRIAERYSPNAELAELLWKENIRESKILATLLYPAQELTPEIMQHWADTIVYREIADMCCMNLFDKVPFALDKALKWISSDNEMLRYTGFQLIARLAMTQNVFTAEVPICIMDIINTNAGSFSTTTLHAAINCVKRILQIDRPTALTIKTAIESWKNHSPLNKSIAEDIMDEFCFLYSEPIV</sequence>
<dbReference type="Gene3D" id="1.25.10.90">
    <property type="match status" value="1"/>
</dbReference>
<dbReference type="Proteomes" id="UP000594042">
    <property type="component" value="Chromosome"/>
</dbReference>
<gene>
    <name evidence="1" type="ORF">Cop2CBH44_04780</name>
</gene>
<dbReference type="InterPro" id="IPR014825">
    <property type="entry name" value="DNA_alkylation"/>
</dbReference>
<dbReference type="InterPro" id="IPR016024">
    <property type="entry name" value="ARM-type_fold"/>
</dbReference>
<dbReference type="EMBL" id="AP023322">
    <property type="protein sequence ID" value="BCI62125.1"/>
    <property type="molecule type" value="Genomic_DNA"/>
</dbReference>
<evidence type="ECO:0000313" key="2">
    <source>
        <dbReference type="Proteomes" id="UP000594042"/>
    </source>
</evidence>
<dbReference type="PANTHER" id="PTHR41291">
    <property type="entry name" value="DNA ALKYLATION REPAIR PROTEIN"/>
    <property type="match status" value="1"/>
</dbReference>
<dbReference type="KEGG" id="copr:Cop2CBH44_04780"/>
<dbReference type="Pfam" id="PF08713">
    <property type="entry name" value="DNA_alkylation"/>
    <property type="match status" value="1"/>
</dbReference>
<dbReference type="CDD" id="cd06561">
    <property type="entry name" value="AlkD_like"/>
    <property type="match status" value="1"/>
</dbReference>
<dbReference type="AlphaFoldDB" id="A0A7G1HR23"/>
<reference evidence="2" key="1">
    <citation type="submission" date="2020-07" db="EMBL/GenBank/DDBJ databases">
        <title>Complete genome sequencing of Coprobacter sp. strain 2CBH44.</title>
        <authorList>
            <person name="Sakamoto M."/>
            <person name="Murakami T."/>
            <person name="Mori H."/>
        </authorList>
    </citation>
    <scope>NUCLEOTIDE SEQUENCE [LARGE SCALE GENOMIC DNA]</scope>
    <source>
        <strain evidence="2">2CBH44</strain>
    </source>
</reference>
<keyword evidence="2" id="KW-1185">Reference proteome</keyword>
<dbReference type="RefSeq" id="WP_021929940.1">
    <property type="nucleotide sequence ID" value="NZ_AP023322.1"/>
</dbReference>
<organism evidence="1 2">
    <name type="scientific">Coprobacter secundus subsp. similis</name>
    <dbReference type="NCBI Taxonomy" id="2751153"/>
    <lineage>
        <taxon>Bacteria</taxon>
        <taxon>Pseudomonadati</taxon>
        <taxon>Bacteroidota</taxon>
        <taxon>Bacteroidia</taxon>
        <taxon>Bacteroidales</taxon>
        <taxon>Barnesiellaceae</taxon>
        <taxon>Coprobacter</taxon>
    </lineage>
</organism>
<proteinExistence type="predicted"/>